<dbReference type="Proteomes" id="UP001489719">
    <property type="component" value="Unassembled WGS sequence"/>
</dbReference>
<gene>
    <name evidence="1" type="ORF">V1517DRAFT_324262</name>
</gene>
<proteinExistence type="predicted"/>
<evidence type="ECO:0000313" key="1">
    <source>
        <dbReference type="EMBL" id="KAK9322175.1"/>
    </source>
</evidence>
<accession>A0ACC3TLU0</accession>
<evidence type="ECO:0000313" key="2">
    <source>
        <dbReference type="Proteomes" id="UP001489719"/>
    </source>
</evidence>
<reference evidence="2" key="1">
    <citation type="journal article" date="2024" name="Front. Bioeng. Biotechnol.">
        <title>Genome-scale model development and genomic sequencing of the oleaginous clade Lipomyces.</title>
        <authorList>
            <person name="Czajka J.J."/>
            <person name="Han Y."/>
            <person name="Kim J."/>
            <person name="Mondo S.J."/>
            <person name="Hofstad B.A."/>
            <person name="Robles A."/>
            <person name="Haridas S."/>
            <person name="Riley R."/>
            <person name="LaButti K."/>
            <person name="Pangilinan J."/>
            <person name="Andreopoulos W."/>
            <person name="Lipzen A."/>
            <person name="Yan J."/>
            <person name="Wang M."/>
            <person name="Ng V."/>
            <person name="Grigoriev I.V."/>
            <person name="Spatafora J.W."/>
            <person name="Magnuson J.K."/>
            <person name="Baker S.E."/>
            <person name="Pomraning K.R."/>
        </authorList>
    </citation>
    <scope>NUCLEOTIDE SEQUENCE [LARGE SCALE GENOMIC DNA]</scope>
    <source>
        <strain evidence="2">CBS 10300</strain>
    </source>
</reference>
<organism evidence="1 2">
    <name type="scientific">Lipomyces orientalis</name>
    <dbReference type="NCBI Taxonomy" id="1233043"/>
    <lineage>
        <taxon>Eukaryota</taxon>
        <taxon>Fungi</taxon>
        <taxon>Dikarya</taxon>
        <taxon>Ascomycota</taxon>
        <taxon>Saccharomycotina</taxon>
        <taxon>Lipomycetes</taxon>
        <taxon>Lipomycetales</taxon>
        <taxon>Lipomycetaceae</taxon>
        <taxon>Lipomyces</taxon>
    </lineage>
</organism>
<keyword evidence="2" id="KW-1185">Reference proteome</keyword>
<sequence length="99" mass="11636">MGVAMECRLRTLHLRQSRSWNFAEESAPQVPMASEEKIRRQHIRKLILANEPDNEYEFEISSSSYDRLKVEFGKDNEDDSYATWSETVTIIRLMIGRAR</sequence>
<dbReference type="EMBL" id="MU970082">
    <property type="protein sequence ID" value="KAK9322175.1"/>
    <property type="molecule type" value="Genomic_DNA"/>
</dbReference>
<protein>
    <submittedName>
        <fullName evidence="1">Uncharacterized protein</fullName>
    </submittedName>
</protein>
<comment type="caution">
    <text evidence="1">The sequence shown here is derived from an EMBL/GenBank/DDBJ whole genome shotgun (WGS) entry which is preliminary data.</text>
</comment>
<name>A0ACC3TLU0_9ASCO</name>